<protein>
    <submittedName>
        <fullName evidence="1">Uncharacterized protein</fullName>
    </submittedName>
</protein>
<name>A0AAE0B048_9ROSI</name>
<comment type="caution">
    <text evidence="1">The sequence shown here is derived from an EMBL/GenBank/DDBJ whole genome shotgun (WGS) entry which is preliminary data.</text>
</comment>
<evidence type="ECO:0000313" key="2">
    <source>
        <dbReference type="Proteomes" id="UP001281410"/>
    </source>
</evidence>
<dbReference type="Proteomes" id="UP001281410">
    <property type="component" value="Unassembled WGS sequence"/>
</dbReference>
<keyword evidence="2" id="KW-1185">Reference proteome</keyword>
<accession>A0AAE0B048</accession>
<reference evidence="1" key="1">
    <citation type="journal article" date="2023" name="Plant J.">
        <title>Genome sequences and population genomics provide insights into the demographic history, inbreeding, and mutation load of two 'living fossil' tree species of Dipteronia.</title>
        <authorList>
            <person name="Feng Y."/>
            <person name="Comes H.P."/>
            <person name="Chen J."/>
            <person name="Zhu S."/>
            <person name="Lu R."/>
            <person name="Zhang X."/>
            <person name="Li P."/>
            <person name="Qiu J."/>
            <person name="Olsen K.M."/>
            <person name="Qiu Y."/>
        </authorList>
    </citation>
    <scope>NUCLEOTIDE SEQUENCE</scope>
    <source>
        <strain evidence="1">NBL</strain>
    </source>
</reference>
<dbReference type="EMBL" id="JANJYJ010000002">
    <property type="protein sequence ID" value="KAK3227371.1"/>
    <property type="molecule type" value="Genomic_DNA"/>
</dbReference>
<proteinExistence type="predicted"/>
<dbReference type="Gene3D" id="1.25.10.10">
    <property type="entry name" value="Leucine-rich Repeat Variant"/>
    <property type="match status" value="1"/>
</dbReference>
<evidence type="ECO:0000313" key="1">
    <source>
        <dbReference type="EMBL" id="KAK3227371.1"/>
    </source>
</evidence>
<sequence>MFLLWLSRKISNIEWRSNQSIMCLVELVFRDRQRDESVTKAAVSVMGDLADALGPNTKILFKDCSFCAEFLGDCLQSDDEQLKETTGWTEGMIGRVMVS</sequence>
<dbReference type="AlphaFoldDB" id="A0AAE0B048"/>
<dbReference type="InterPro" id="IPR011989">
    <property type="entry name" value="ARM-like"/>
</dbReference>
<gene>
    <name evidence="1" type="ORF">Dsin_007233</name>
</gene>
<organism evidence="1 2">
    <name type="scientific">Dipteronia sinensis</name>
    <dbReference type="NCBI Taxonomy" id="43782"/>
    <lineage>
        <taxon>Eukaryota</taxon>
        <taxon>Viridiplantae</taxon>
        <taxon>Streptophyta</taxon>
        <taxon>Embryophyta</taxon>
        <taxon>Tracheophyta</taxon>
        <taxon>Spermatophyta</taxon>
        <taxon>Magnoliopsida</taxon>
        <taxon>eudicotyledons</taxon>
        <taxon>Gunneridae</taxon>
        <taxon>Pentapetalae</taxon>
        <taxon>rosids</taxon>
        <taxon>malvids</taxon>
        <taxon>Sapindales</taxon>
        <taxon>Sapindaceae</taxon>
        <taxon>Hippocastanoideae</taxon>
        <taxon>Acereae</taxon>
        <taxon>Dipteronia</taxon>
    </lineage>
</organism>